<evidence type="ECO:0000313" key="1">
    <source>
        <dbReference type="EMBL" id="PQA71717.1"/>
    </source>
</evidence>
<dbReference type="EMBL" id="PTRC01000051">
    <property type="protein sequence ID" value="PQA71717.1"/>
    <property type="molecule type" value="Genomic_DNA"/>
</dbReference>
<dbReference type="Proteomes" id="UP000238493">
    <property type="component" value="Unassembled WGS sequence"/>
</dbReference>
<proteinExistence type="predicted"/>
<reference evidence="1 2" key="1">
    <citation type="submission" date="2018-02" db="EMBL/GenBank/DDBJ databases">
        <title>Draft genome sequence of Ochrobactrum oryzae found in Brazil.</title>
        <authorList>
            <person name="Cerdeira L."/>
            <person name="Andrade F."/>
            <person name="Zacariotto T."/>
            <person name="Barbosa B."/>
            <person name="Santos S."/>
            <person name="Cassetari V."/>
            <person name="Lincopan N."/>
        </authorList>
    </citation>
    <scope>NUCLEOTIDE SEQUENCE [LARGE SCALE GENOMIC DNA]</scope>
    <source>
        <strain evidence="1 2">OA447</strain>
    </source>
</reference>
<dbReference type="OrthoDB" id="8117317at2"/>
<accession>A0A2S7IUM0</accession>
<evidence type="ECO:0000313" key="2">
    <source>
        <dbReference type="Proteomes" id="UP000238493"/>
    </source>
</evidence>
<keyword evidence="2" id="KW-1185">Reference proteome</keyword>
<comment type="caution">
    <text evidence="1">The sequence shown here is derived from an EMBL/GenBank/DDBJ whole genome shotgun (WGS) entry which is preliminary data.</text>
</comment>
<sequence>MILSGCANDALRKAATEQGRAQAGITLPPYPEDCRKKEAHAPLVEGGEVRSTLKREREALKRQNSRTDRCAKFYDGVLEGLK</sequence>
<dbReference type="AlphaFoldDB" id="A0A2S7IUM0"/>
<organism evidence="1 2">
    <name type="scientific">Brucella oryzae</name>
    <dbReference type="NCBI Taxonomy" id="335286"/>
    <lineage>
        <taxon>Bacteria</taxon>
        <taxon>Pseudomonadati</taxon>
        <taxon>Pseudomonadota</taxon>
        <taxon>Alphaproteobacteria</taxon>
        <taxon>Hyphomicrobiales</taxon>
        <taxon>Brucellaceae</taxon>
        <taxon>Brucella/Ochrobactrum group</taxon>
        <taxon>Brucella</taxon>
    </lineage>
</organism>
<gene>
    <name evidence="1" type="ORF">C3731_20745</name>
</gene>
<name>A0A2S7IUM0_9HYPH</name>
<protein>
    <submittedName>
        <fullName evidence="1">Uncharacterized protein</fullName>
    </submittedName>
</protein>